<sequence length="88" mass="9524">MYPEGAGRTPLGLELGEFAFLYGHKIIEGVLTVIGLLVCLALSLAMTASLVTALLHPLLRRLPALRRRAVSPAGSRSPESARWWLGED</sequence>
<accession>A0ABV8IKG7</accession>
<keyword evidence="1" id="KW-0472">Membrane</keyword>
<proteinExistence type="predicted"/>
<name>A0ABV8IKG7_9ACTN</name>
<dbReference type="Proteomes" id="UP001595850">
    <property type="component" value="Unassembled WGS sequence"/>
</dbReference>
<organism evidence="2 3">
    <name type="scientific">Planomonospora corallina</name>
    <dbReference type="NCBI Taxonomy" id="1806052"/>
    <lineage>
        <taxon>Bacteria</taxon>
        <taxon>Bacillati</taxon>
        <taxon>Actinomycetota</taxon>
        <taxon>Actinomycetes</taxon>
        <taxon>Streptosporangiales</taxon>
        <taxon>Streptosporangiaceae</taxon>
        <taxon>Planomonospora</taxon>
    </lineage>
</organism>
<dbReference type="RefSeq" id="WP_377294530.1">
    <property type="nucleotide sequence ID" value="NZ_JBHSBM010000075.1"/>
</dbReference>
<evidence type="ECO:0000313" key="3">
    <source>
        <dbReference type="Proteomes" id="UP001595850"/>
    </source>
</evidence>
<comment type="caution">
    <text evidence="2">The sequence shown here is derived from an EMBL/GenBank/DDBJ whole genome shotgun (WGS) entry which is preliminary data.</text>
</comment>
<gene>
    <name evidence="2" type="ORF">ACFOWE_32125</name>
</gene>
<keyword evidence="3" id="KW-1185">Reference proteome</keyword>
<feature type="transmembrane region" description="Helical" evidence="1">
    <location>
        <begin position="30"/>
        <end position="59"/>
    </location>
</feature>
<dbReference type="EMBL" id="JBHSBM010000075">
    <property type="protein sequence ID" value="MFC4062953.1"/>
    <property type="molecule type" value="Genomic_DNA"/>
</dbReference>
<reference evidence="3" key="1">
    <citation type="journal article" date="2019" name="Int. J. Syst. Evol. Microbiol.">
        <title>The Global Catalogue of Microorganisms (GCM) 10K type strain sequencing project: providing services to taxonomists for standard genome sequencing and annotation.</title>
        <authorList>
            <consortium name="The Broad Institute Genomics Platform"/>
            <consortium name="The Broad Institute Genome Sequencing Center for Infectious Disease"/>
            <person name="Wu L."/>
            <person name="Ma J."/>
        </authorList>
    </citation>
    <scope>NUCLEOTIDE SEQUENCE [LARGE SCALE GENOMIC DNA]</scope>
    <source>
        <strain evidence="3">TBRC 4489</strain>
    </source>
</reference>
<keyword evidence="1" id="KW-1133">Transmembrane helix</keyword>
<evidence type="ECO:0000313" key="2">
    <source>
        <dbReference type="EMBL" id="MFC4062953.1"/>
    </source>
</evidence>
<keyword evidence="1" id="KW-0812">Transmembrane</keyword>
<protein>
    <submittedName>
        <fullName evidence="2">Uncharacterized protein</fullName>
    </submittedName>
</protein>
<evidence type="ECO:0000256" key="1">
    <source>
        <dbReference type="SAM" id="Phobius"/>
    </source>
</evidence>